<name>A0A2P1P839_9RICK</name>
<dbReference type="Gene3D" id="1.25.40.20">
    <property type="entry name" value="Ankyrin repeat-containing domain"/>
    <property type="match status" value="1"/>
</dbReference>
<dbReference type="InterPro" id="IPR002110">
    <property type="entry name" value="Ankyrin_rpt"/>
</dbReference>
<dbReference type="SUPFAM" id="SSF48403">
    <property type="entry name" value="Ankyrin repeat"/>
    <property type="match status" value="1"/>
</dbReference>
<sequence length="293" mass="33430">MKSQSLQFTKPIDYDLVKEQLFNAVKAGDFERMKETLSKFDETGRYLRFAVDENGRNILHVAATSNPEIAEWLCQNRTDFSPSASDNQNLKYVYRLTNFISCGDINGETPLDLAIKHGTLEKIPTLVTEILKYPVAVDFLTAFDKYNRFNMLESLISKGLKIPDIDPQSPSHDDTITEIGKKGMIEVLKLCLKNYHGLIDVSSVIENYEKNLSQDSNLDKGFTRYKSDKYDFGTLGNREVIKWLIEEKGYQHHINDIKAAADKYDDIDMSTFCDKYLFSSTDITGDIIPEEAN</sequence>
<dbReference type="RefSeq" id="WP_106874295.1">
    <property type="nucleotide sequence ID" value="NZ_CP027845.1"/>
</dbReference>
<protein>
    <recommendedName>
        <fullName evidence="3">Ankyrin repeat protein</fullName>
    </recommendedName>
</protein>
<dbReference type="Proteomes" id="UP000241762">
    <property type="component" value="Chromosome"/>
</dbReference>
<dbReference type="EMBL" id="CP027845">
    <property type="protein sequence ID" value="AVP87433.1"/>
    <property type="molecule type" value="Genomic_DNA"/>
</dbReference>
<evidence type="ECO:0008006" key="3">
    <source>
        <dbReference type="Google" id="ProtNLM"/>
    </source>
</evidence>
<evidence type="ECO:0000313" key="1">
    <source>
        <dbReference type="EMBL" id="AVP87433.1"/>
    </source>
</evidence>
<dbReference type="InterPro" id="IPR036770">
    <property type="entry name" value="Ankyrin_rpt-contain_sf"/>
</dbReference>
<dbReference type="AlphaFoldDB" id="A0A2P1P839"/>
<reference evidence="1 2" key="1">
    <citation type="submission" date="2018-03" db="EMBL/GenBank/DDBJ databases">
        <title>A gene transfer event suggests a long-term partnership between eustigmatophyte algae and a novel lineage of endosymbiotic bacteria.</title>
        <authorList>
            <person name="Yurchenko T."/>
            <person name="Sevcikova T."/>
            <person name="Pribyl P."/>
            <person name="El Karkouri K."/>
            <person name="Klimes V."/>
            <person name="Amaral R."/>
            <person name="Zbrankova V."/>
            <person name="Kim E."/>
            <person name="Raoult D."/>
            <person name="Santos L.M.A."/>
            <person name="Elias M."/>
        </authorList>
    </citation>
    <scope>NUCLEOTIDE SEQUENCE [LARGE SCALE GENOMIC DNA]</scope>
    <source>
        <strain evidence="1">CCALA 838</strain>
    </source>
</reference>
<organism evidence="1 2">
    <name type="scientific">Candidatus Phycorickettsia trachydisci</name>
    <dbReference type="NCBI Taxonomy" id="2115978"/>
    <lineage>
        <taxon>Bacteria</taxon>
        <taxon>Pseudomonadati</taxon>
        <taxon>Pseudomonadota</taxon>
        <taxon>Alphaproteobacteria</taxon>
        <taxon>Rickettsiales</taxon>
        <taxon>Rickettsiaceae</taxon>
        <taxon>Candidatus Phycorickettsia</taxon>
    </lineage>
</organism>
<proteinExistence type="predicted"/>
<dbReference type="KEGG" id="ptc:phytr_4860"/>
<accession>A0A2P1P839</accession>
<gene>
    <name evidence="1" type="ORF">phytr_4860</name>
</gene>
<evidence type="ECO:0000313" key="2">
    <source>
        <dbReference type="Proteomes" id="UP000241762"/>
    </source>
</evidence>
<keyword evidence="2" id="KW-1185">Reference proteome</keyword>
<dbReference type="Pfam" id="PF12796">
    <property type="entry name" value="Ank_2"/>
    <property type="match status" value="1"/>
</dbReference>